<keyword evidence="3" id="KW-1185">Reference proteome</keyword>
<dbReference type="PROSITE" id="PS51186">
    <property type="entry name" value="GNAT"/>
    <property type="match status" value="1"/>
</dbReference>
<evidence type="ECO:0000313" key="3">
    <source>
        <dbReference type="Proteomes" id="UP000251577"/>
    </source>
</evidence>
<dbReference type="CDD" id="cd04301">
    <property type="entry name" value="NAT_SF"/>
    <property type="match status" value="1"/>
</dbReference>
<comment type="caution">
    <text evidence="2">The sequence shown here is derived from an EMBL/GenBank/DDBJ whole genome shotgun (WGS) entry which is preliminary data.</text>
</comment>
<dbReference type="RefSeq" id="WP_113630517.1">
    <property type="nucleotide sequence ID" value="NZ_QHCV01000028.1"/>
</dbReference>
<gene>
    <name evidence="2" type="ORF">DLJ54_03915</name>
</gene>
<dbReference type="PANTHER" id="PTHR43072">
    <property type="entry name" value="N-ACETYLTRANSFERASE"/>
    <property type="match status" value="1"/>
</dbReference>
<keyword evidence="2" id="KW-0808">Transferase</keyword>
<protein>
    <submittedName>
        <fullName evidence="2">GNAT family N-acetyltransferase</fullName>
    </submittedName>
</protein>
<dbReference type="InterPro" id="IPR000182">
    <property type="entry name" value="GNAT_dom"/>
</dbReference>
<dbReference type="Pfam" id="PF24553">
    <property type="entry name" value="Rv0428c_C"/>
    <property type="match status" value="1"/>
</dbReference>
<evidence type="ECO:0000313" key="2">
    <source>
        <dbReference type="EMBL" id="RAV32302.1"/>
    </source>
</evidence>
<dbReference type="Gene3D" id="3.40.630.30">
    <property type="match status" value="1"/>
</dbReference>
<name>A0A364V6N2_9CORY</name>
<reference evidence="2 3" key="1">
    <citation type="journal article" date="2018" name="Syst. Appl. Microbiol.">
        <title>Corynebacterium heidelbergense sp. nov., isolated from the preen glands of Egyptian geese (Alopochen aegyptiacus).</title>
        <authorList>
            <person name="Braun M.S."/>
            <person name="Wang E."/>
            <person name="Zimmermann S."/>
            <person name="Wink M."/>
        </authorList>
    </citation>
    <scope>NUCLEOTIDE SEQUENCE [LARGE SCALE GENOMIC DNA]</scope>
    <source>
        <strain evidence="2 3">647</strain>
    </source>
</reference>
<dbReference type="Pfam" id="PF24551">
    <property type="entry name" value="SH3_Rv0428c"/>
    <property type="match status" value="1"/>
</dbReference>
<dbReference type="InterPro" id="IPR056934">
    <property type="entry name" value="SH3_Rv0428c"/>
</dbReference>
<dbReference type="GO" id="GO:0016747">
    <property type="term" value="F:acyltransferase activity, transferring groups other than amino-acyl groups"/>
    <property type="evidence" value="ECO:0007669"/>
    <property type="project" value="InterPro"/>
</dbReference>
<organism evidence="2 3">
    <name type="scientific">Corynebacterium heidelbergense</name>
    <dbReference type="NCBI Taxonomy" id="2055947"/>
    <lineage>
        <taxon>Bacteria</taxon>
        <taxon>Bacillati</taxon>
        <taxon>Actinomycetota</taxon>
        <taxon>Actinomycetes</taxon>
        <taxon>Mycobacteriales</taxon>
        <taxon>Corynebacteriaceae</taxon>
        <taxon>Corynebacterium</taxon>
    </lineage>
</organism>
<feature type="domain" description="N-acetyltransferase" evidence="1">
    <location>
        <begin position="252"/>
        <end position="392"/>
    </location>
</feature>
<dbReference type="Proteomes" id="UP000251577">
    <property type="component" value="Unassembled WGS sequence"/>
</dbReference>
<proteinExistence type="predicted"/>
<evidence type="ECO:0000259" key="1">
    <source>
        <dbReference type="PROSITE" id="PS51186"/>
    </source>
</evidence>
<sequence>MTTEPRGTDISAARAGAREVGLGFPVSRRTDPVSIVPGARVIVRRLLPAADRVGSSGPTVTDVIGELLSIDPLRVRPQARAEAVGSTGVITPAHPLTPNAGYDAGITIPNEDVVVLKTLSARPVRNRDIRAVEEATAAAFPGLHNQWIGGWLARAGDGITERSNSAVPLAPEASTQPVPLAKIRRFYAEHHLPTRLLIPDRIGRPAQGLAAADVGPEIVVMTRDLTDLPPLPEGVDVCLRPGGTPSPHGLQVQIDPAPEEQWLSMYHFRGQPLPRHALRLLSQRIEGHLGFGRVLLDGQLAAITRGTVTHGGGRQWLGYSAVEVAPSYRRQGLGTLLGIAMLHWGRQQGASGAYLQVVQSNTPGRALYQRLGFSEHHRHRCITVASTDSHRE</sequence>
<dbReference type="AlphaFoldDB" id="A0A364V6N2"/>
<dbReference type="EMBL" id="QHCV01000028">
    <property type="protein sequence ID" value="RAV32302.1"/>
    <property type="molecule type" value="Genomic_DNA"/>
</dbReference>
<accession>A0A364V6N2</accession>
<dbReference type="SUPFAM" id="SSF55729">
    <property type="entry name" value="Acyl-CoA N-acyltransferases (Nat)"/>
    <property type="match status" value="1"/>
</dbReference>
<dbReference type="InterPro" id="IPR016181">
    <property type="entry name" value="Acyl_CoA_acyltransferase"/>
</dbReference>
<dbReference type="InterPro" id="IPR056935">
    <property type="entry name" value="Rv0428c-like_C"/>
</dbReference>